<keyword evidence="3" id="KW-0732">Signal</keyword>
<evidence type="ECO:0000259" key="4">
    <source>
        <dbReference type="PROSITE" id="PS50026"/>
    </source>
</evidence>
<feature type="compositionally biased region" description="Low complexity" evidence="2">
    <location>
        <begin position="209"/>
        <end position="228"/>
    </location>
</feature>
<dbReference type="PROSITE" id="PS50026">
    <property type="entry name" value="EGF_3"/>
    <property type="match status" value="1"/>
</dbReference>
<keyword evidence="1" id="KW-0245">EGF-like domain</keyword>
<feature type="compositionally biased region" description="Acidic residues" evidence="2">
    <location>
        <begin position="39"/>
        <end position="51"/>
    </location>
</feature>
<sequence>MRSLSTSTLCLALAVMGLILPSISAVPSISLIQRRLQQEEEETEGSSEGDASEVSGVLPPPDSEQAEEPSSEDAEDPCSPDPCGEFSTCEYDESTMERSCVCWDGYVQLGGPMDDCTKEETSSTEEESSSAEESSAAEVTAAPEGFGLPPRRRRRPINRDTGEVVYPSNGYGYDTAPNTNPYPSYSQDRSAWTGGHQTVGGGDLTADEPYSGAPSYASPSYGGPSAAGDYGGGFGADGFAPPFPSPPGMGDGGPAGFFCSLLWFLPGC</sequence>
<feature type="region of interest" description="Disordered" evidence="2">
    <location>
        <begin position="113"/>
        <end position="233"/>
    </location>
</feature>
<dbReference type="InterPro" id="IPR000742">
    <property type="entry name" value="EGF"/>
</dbReference>
<evidence type="ECO:0000256" key="2">
    <source>
        <dbReference type="SAM" id="MobiDB-lite"/>
    </source>
</evidence>
<dbReference type="InParanoid" id="A0A0G4FCC4"/>
<evidence type="ECO:0000313" key="5">
    <source>
        <dbReference type="EMBL" id="CEM10856.1"/>
    </source>
</evidence>
<feature type="region of interest" description="Disordered" evidence="2">
    <location>
        <begin position="35"/>
        <end position="82"/>
    </location>
</feature>
<gene>
    <name evidence="5" type="ORF">Vbra_15076</name>
</gene>
<dbReference type="AlphaFoldDB" id="A0A0G4FCC4"/>
<feature type="compositionally biased region" description="Polar residues" evidence="2">
    <location>
        <begin position="176"/>
        <end position="190"/>
    </location>
</feature>
<accession>A0A0G4FCC4</accession>
<dbReference type="EMBL" id="CDMY01000405">
    <property type="protein sequence ID" value="CEM10856.1"/>
    <property type="molecule type" value="Genomic_DNA"/>
</dbReference>
<reference evidence="5 6" key="1">
    <citation type="submission" date="2014-11" db="EMBL/GenBank/DDBJ databases">
        <authorList>
            <person name="Zhu J."/>
            <person name="Qi W."/>
            <person name="Song R."/>
        </authorList>
    </citation>
    <scope>NUCLEOTIDE SEQUENCE [LARGE SCALE GENOMIC DNA]</scope>
</reference>
<keyword evidence="1" id="KW-1015">Disulfide bond</keyword>
<dbReference type="VEuPathDB" id="CryptoDB:Vbra_15076"/>
<evidence type="ECO:0000256" key="1">
    <source>
        <dbReference type="PROSITE-ProRule" id="PRU00076"/>
    </source>
</evidence>
<feature type="domain" description="EGF-like" evidence="4">
    <location>
        <begin position="74"/>
        <end position="117"/>
    </location>
</feature>
<feature type="compositionally biased region" description="Low complexity" evidence="2">
    <location>
        <begin position="131"/>
        <end position="142"/>
    </location>
</feature>
<organism evidence="5 6">
    <name type="scientific">Vitrella brassicaformis (strain CCMP3155)</name>
    <dbReference type="NCBI Taxonomy" id="1169540"/>
    <lineage>
        <taxon>Eukaryota</taxon>
        <taxon>Sar</taxon>
        <taxon>Alveolata</taxon>
        <taxon>Colpodellida</taxon>
        <taxon>Vitrellaceae</taxon>
        <taxon>Vitrella</taxon>
    </lineage>
</organism>
<comment type="caution">
    <text evidence="1">Lacks conserved residue(s) required for the propagation of feature annotation.</text>
</comment>
<feature type="disulfide bond" evidence="1">
    <location>
        <begin position="83"/>
        <end position="100"/>
    </location>
</feature>
<proteinExistence type="predicted"/>
<name>A0A0G4FCC4_VITBC</name>
<dbReference type="Proteomes" id="UP000041254">
    <property type="component" value="Unassembled WGS sequence"/>
</dbReference>
<protein>
    <recommendedName>
        <fullName evidence="4">EGF-like domain-containing protein</fullName>
    </recommendedName>
</protein>
<feature type="compositionally biased region" description="Acidic residues" evidence="2">
    <location>
        <begin position="64"/>
        <end position="78"/>
    </location>
</feature>
<feature type="chain" id="PRO_5005188408" description="EGF-like domain-containing protein" evidence="3">
    <location>
        <begin position="26"/>
        <end position="268"/>
    </location>
</feature>
<evidence type="ECO:0000256" key="3">
    <source>
        <dbReference type="SAM" id="SignalP"/>
    </source>
</evidence>
<evidence type="ECO:0000313" key="6">
    <source>
        <dbReference type="Proteomes" id="UP000041254"/>
    </source>
</evidence>
<feature type="signal peptide" evidence="3">
    <location>
        <begin position="1"/>
        <end position="25"/>
    </location>
</feature>
<keyword evidence="6" id="KW-1185">Reference proteome</keyword>